<gene>
    <name evidence="2" type="ORF">Ocin01_18673</name>
</gene>
<organism evidence="2 3">
    <name type="scientific">Orchesella cincta</name>
    <name type="common">Springtail</name>
    <name type="synonym">Podura cincta</name>
    <dbReference type="NCBI Taxonomy" id="48709"/>
    <lineage>
        <taxon>Eukaryota</taxon>
        <taxon>Metazoa</taxon>
        <taxon>Ecdysozoa</taxon>
        <taxon>Arthropoda</taxon>
        <taxon>Hexapoda</taxon>
        <taxon>Collembola</taxon>
        <taxon>Entomobryomorpha</taxon>
        <taxon>Entomobryoidea</taxon>
        <taxon>Orchesellidae</taxon>
        <taxon>Orchesellinae</taxon>
        <taxon>Orchesella</taxon>
    </lineage>
</organism>
<evidence type="ECO:0000313" key="3">
    <source>
        <dbReference type="Proteomes" id="UP000094527"/>
    </source>
</evidence>
<feature type="non-terminal residue" evidence="2">
    <location>
        <position position="204"/>
    </location>
</feature>
<proteinExistence type="predicted"/>
<feature type="signal peptide" evidence="1">
    <location>
        <begin position="1"/>
        <end position="24"/>
    </location>
</feature>
<sequence>MALSRFTLLRFSCVVFCFILICDGATVQFFAEPDFKGEVIQVTSSANCTQTPYRITEKVFWSAKSTSCIVMFFRNDCTSRNFLQSYAIDNIVRNEIKQQLGVRQSFRDCTDLERGPQVHLDYDWVPFRDICGCTNLPVSNSKYKRIYTYGNLFTFYKNFDCQGEATAVPTSLRYIHQRVSSMRSVIPREIPSHCSSKCVSNNYC</sequence>
<protein>
    <submittedName>
        <fullName evidence="2">Uncharacterized protein</fullName>
    </submittedName>
</protein>
<dbReference type="EMBL" id="LJIJ01004261">
    <property type="protein sequence ID" value="ODM88009.1"/>
    <property type="molecule type" value="Genomic_DNA"/>
</dbReference>
<keyword evidence="3" id="KW-1185">Reference proteome</keyword>
<keyword evidence="1" id="KW-0732">Signal</keyword>
<accession>A0A1D2M4V9</accession>
<dbReference type="AlphaFoldDB" id="A0A1D2M4V9"/>
<name>A0A1D2M4V9_ORCCI</name>
<dbReference type="Proteomes" id="UP000094527">
    <property type="component" value="Unassembled WGS sequence"/>
</dbReference>
<evidence type="ECO:0000256" key="1">
    <source>
        <dbReference type="SAM" id="SignalP"/>
    </source>
</evidence>
<reference evidence="2 3" key="1">
    <citation type="journal article" date="2016" name="Genome Biol. Evol.">
        <title>Gene Family Evolution Reflects Adaptation to Soil Environmental Stressors in the Genome of the Collembolan Orchesella cincta.</title>
        <authorList>
            <person name="Faddeeva-Vakhrusheva A."/>
            <person name="Derks M.F."/>
            <person name="Anvar S.Y."/>
            <person name="Agamennone V."/>
            <person name="Suring W."/>
            <person name="Smit S."/>
            <person name="van Straalen N.M."/>
            <person name="Roelofs D."/>
        </authorList>
    </citation>
    <scope>NUCLEOTIDE SEQUENCE [LARGE SCALE GENOMIC DNA]</scope>
    <source>
        <tissue evidence="2">Mixed pool</tissue>
    </source>
</reference>
<comment type="caution">
    <text evidence="2">The sequence shown here is derived from an EMBL/GenBank/DDBJ whole genome shotgun (WGS) entry which is preliminary data.</text>
</comment>
<evidence type="ECO:0000313" key="2">
    <source>
        <dbReference type="EMBL" id="ODM88009.1"/>
    </source>
</evidence>
<feature type="chain" id="PRO_5008903469" evidence="1">
    <location>
        <begin position="25"/>
        <end position="204"/>
    </location>
</feature>